<accession>A0A5B7IWD1</accession>
<comment type="caution">
    <text evidence="2">The sequence shown here is derived from an EMBL/GenBank/DDBJ whole genome shotgun (WGS) entry which is preliminary data.</text>
</comment>
<reference evidence="2 3" key="1">
    <citation type="submission" date="2019-05" db="EMBL/GenBank/DDBJ databases">
        <title>Another draft genome of Portunus trituberculatus and its Hox gene families provides insights of decapod evolution.</title>
        <authorList>
            <person name="Jeong J.-H."/>
            <person name="Song I."/>
            <person name="Kim S."/>
            <person name="Choi T."/>
            <person name="Kim D."/>
            <person name="Ryu S."/>
            <person name="Kim W."/>
        </authorList>
    </citation>
    <scope>NUCLEOTIDE SEQUENCE [LARGE SCALE GENOMIC DNA]</scope>
    <source>
        <tissue evidence="2">Muscle</tissue>
    </source>
</reference>
<name>A0A5B7IWD1_PORTR</name>
<proteinExistence type="predicted"/>
<evidence type="ECO:0000256" key="1">
    <source>
        <dbReference type="SAM" id="MobiDB-lite"/>
    </source>
</evidence>
<gene>
    <name evidence="2" type="ORF">E2C01_080818</name>
</gene>
<sequence>MKLKAAPGIIALAPSGPHRESRPQGDERPAIWPSSWLSGPAVLQAAGWRDCTGCVVRFLCGSDEMCVLVRLLLM</sequence>
<keyword evidence="3" id="KW-1185">Reference proteome</keyword>
<evidence type="ECO:0000313" key="3">
    <source>
        <dbReference type="Proteomes" id="UP000324222"/>
    </source>
</evidence>
<feature type="region of interest" description="Disordered" evidence="1">
    <location>
        <begin position="1"/>
        <end position="30"/>
    </location>
</feature>
<evidence type="ECO:0000313" key="2">
    <source>
        <dbReference type="EMBL" id="MPC86006.1"/>
    </source>
</evidence>
<dbReference type="Proteomes" id="UP000324222">
    <property type="component" value="Unassembled WGS sequence"/>
</dbReference>
<protein>
    <submittedName>
        <fullName evidence="2">Uncharacterized protein</fullName>
    </submittedName>
</protein>
<organism evidence="2 3">
    <name type="scientific">Portunus trituberculatus</name>
    <name type="common">Swimming crab</name>
    <name type="synonym">Neptunus trituberculatus</name>
    <dbReference type="NCBI Taxonomy" id="210409"/>
    <lineage>
        <taxon>Eukaryota</taxon>
        <taxon>Metazoa</taxon>
        <taxon>Ecdysozoa</taxon>
        <taxon>Arthropoda</taxon>
        <taxon>Crustacea</taxon>
        <taxon>Multicrustacea</taxon>
        <taxon>Malacostraca</taxon>
        <taxon>Eumalacostraca</taxon>
        <taxon>Eucarida</taxon>
        <taxon>Decapoda</taxon>
        <taxon>Pleocyemata</taxon>
        <taxon>Brachyura</taxon>
        <taxon>Eubrachyura</taxon>
        <taxon>Portunoidea</taxon>
        <taxon>Portunidae</taxon>
        <taxon>Portuninae</taxon>
        <taxon>Portunus</taxon>
    </lineage>
</organism>
<dbReference type="EMBL" id="VSRR010070256">
    <property type="protein sequence ID" value="MPC86006.1"/>
    <property type="molecule type" value="Genomic_DNA"/>
</dbReference>
<feature type="compositionally biased region" description="Basic and acidic residues" evidence="1">
    <location>
        <begin position="17"/>
        <end position="29"/>
    </location>
</feature>
<dbReference type="AlphaFoldDB" id="A0A5B7IWD1"/>